<protein>
    <submittedName>
        <fullName evidence="1">Putative rhamnosyl transferase</fullName>
    </submittedName>
</protein>
<gene>
    <name evidence="1" type="ORF">SAMN05421751_11143</name>
</gene>
<dbReference type="OrthoDB" id="9771846at2"/>
<accession>A0A1H5XIR8</accession>
<proteinExistence type="predicted"/>
<organism evidence="1 2">
    <name type="scientific">Jhaorihella thermophila</name>
    <dbReference type="NCBI Taxonomy" id="488547"/>
    <lineage>
        <taxon>Bacteria</taxon>
        <taxon>Pseudomonadati</taxon>
        <taxon>Pseudomonadota</taxon>
        <taxon>Alphaproteobacteria</taxon>
        <taxon>Rhodobacterales</taxon>
        <taxon>Paracoccaceae</taxon>
        <taxon>Jhaorihella</taxon>
    </lineage>
</organism>
<evidence type="ECO:0000313" key="2">
    <source>
        <dbReference type="Proteomes" id="UP000236742"/>
    </source>
</evidence>
<dbReference type="SUPFAM" id="SSF53448">
    <property type="entry name" value="Nucleotide-diphospho-sugar transferases"/>
    <property type="match status" value="1"/>
</dbReference>
<dbReference type="EMBL" id="FNVD01000011">
    <property type="protein sequence ID" value="SEG11355.1"/>
    <property type="molecule type" value="Genomic_DNA"/>
</dbReference>
<keyword evidence="2" id="KW-1185">Reference proteome</keyword>
<dbReference type="RefSeq" id="WP_104008573.1">
    <property type="nucleotide sequence ID" value="NZ_FNVD01000011.1"/>
</dbReference>
<dbReference type="InterPro" id="IPR021466">
    <property type="entry name" value="Put_rhamnosyl_transferase"/>
</dbReference>
<dbReference type="GO" id="GO:0016740">
    <property type="term" value="F:transferase activity"/>
    <property type="evidence" value="ECO:0007669"/>
    <property type="project" value="UniProtKB-KW"/>
</dbReference>
<sequence length="268" mass="31015">MEVRTKIVGLLRFSVLTTTYYTGELGSVEAVEQHLFSPERMKLRFHLFENLCLPSLKAQTDQNFEMVVLTSRRMPAQWLDRLAALIEPLPNFRLIRASVTQHYRLTQRAYASVPAGDSTHLIRFRLDDDDAVDRDFIARTRRYADALLAMQGPAKPFVVAWNHGFYVRRKPDGNDVFDAVERSPLSVGTTLVAPVGHGVNPYRYVHRRLPQHYPTFTDTTIPTFVRTIHEDNKSNPSQSGLTRQLTERQTLRRLRRNFGIDLHWLRTL</sequence>
<dbReference type="AlphaFoldDB" id="A0A1H5XIR8"/>
<evidence type="ECO:0000313" key="1">
    <source>
        <dbReference type="EMBL" id="SEG11355.1"/>
    </source>
</evidence>
<dbReference type="Pfam" id="PF11316">
    <property type="entry name" value="Rhamno_transf"/>
    <property type="match status" value="1"/>
</dbReference>
<dbReference type="Proteomes" id="UP000236742">
    <property type="component" value="Unassembled WGS sequence"/>
</dbReference>
<keyword evidence="1" id="KW-0808">Transferase</keyword>
<name>A0A1H5XIR8_9RHOB</name>
<reference evidence="1 2" key="1">
    <citation type="submission" date="2016-10" db="EMBL/GenBank/DDBJ databases">
        <authorList>
            <person name="de Groot N.N."/>
        </authorList>
    </citation>
    <scope>NUCLEOTIDE SEQUENCE [LARGE SCALE GENOMIC DNA]</scope>
    <source>
        <strain evidence="1 2">DSM 23413</strain>
    </source>
</reference>
<dbReference type="InterPro" id="IPR029044">
    <property type="entry name" value="Nucleotide-diphossugar_trans"/>
</dbReference>